<dbReference type="InterPro" id="IPR001509">
    <property type="entry name" value="Epimerase_deHydtase"/>
</dbReference>
<dbReference type="RefSeq" id="WP_097278240.1">
    <property type="nucleotide sequence ID" value="NZ_OCNJ01000002.1"/>
</dbReference>
<reference evidence="2 3" key="1">
    <citation type="submission" date="2017-09" db="EMBL/GenBank/DDBJ databases">
        <authorList>
            <person name="Ehlers B."/>
            <person name="Leendertz F.H."/>
        </authorList>
    </citation>
    <scope>NUCLEOTIDE SEQUENCE [LARGE SCALE GENOMIC DNA]</scope>
    <source>
        <strain evidence="2 3">USBA 140</strain>
    </source>
</reference>
<protein>
    <submittedName>
        <fullName evidence="2">NADH dehydrogenase</fullName>
    </submittedName>
</protein>
<keyword evidence="3" id="KW-1185">Reference proteome</keyword>
<feature type="domain" description="NAD-dependent epimerase/dehydratase" evidence="1">
    <location>
        <begin position="7"/>
        <end position="236"/>
    </location>
</feature>
<dbReference type="PANTHER" id="PTHR12126">
    <property type="entry name" value="NADH-UBIQUINONE OXIDOREDUCTASE 39 KDA SUBUNIT-RELATED"/>
    <property type="match status" value="1"/>
</dbReference>
<dbReference type="SUPFAM" id="SSF51735">
    <property type="entry name" value="NAD(P)-binding Rossmann-fold domains"/>
    <property type="match status" value="1"/>
</dbReference>
<dbReference type="Gene3D" id="3.40.50.720">
    <property type="entry name" value="NAD(P)-binding Rossmann-like Domain"/>
    <property type="match status" value="1"/>
</dbReference>
<evidence type="ECO:0000313" key="2">
    <source>
        <dbReference type="EMBL" id="SOD92566.1"/>
    </source>
</evidence>
<accession>A0A286GBD7</accession>
<dbReference type="OrthoDB" id="9776313at2"/>
<dbReference type="GO" id="GO:0044877">
    <property type="term" value="F:protein-containing complex binding"/>
    <property type="evidence" value="ECO:0007669"/>
    <property type="project" value="TreeGrafter"/>
</dbReference>
<sequence>MTKPRLVTVFGGSGFIGRHLVKRLVARGDRVRVAVRDTEKAAFLKPMGDLGQISFVPASVLDDASVARAVAGADAVVNLVGILAESGKATFQRIHVEGAERVAKAAAAAGVGRLVQMSALGADETSDAVYARTKAQGEAAVRAAFPGATVFRPSVVFGPEDGFFNLFAAIARFSPVLPFFTQTAPALKRDAAGRPQIDLVGDGGPKFQPVYVGDVAEAILRSLEPEAPTGVTYELGGDEVLSMRDVMKLVAHETRRSRLIVPLPMWVADVEATFLQMLPKPLLTRDQVKLLRRDNVVSGALPGLRDLGVTPTTVEAIVPTYLVRFRTMHKQIILRDPHRTDR</sequence>
<dbReference type="InterPro" id="IPR036291">
    <property type="entry name" value="NAD(P)-bd_dom_sf"/>
</dbReference>
<evidence type="ECO:0000259" key="1">
    <source>
        <dbReference type="Pfam" id="PF01370"/>
    </source>
</evidence>
<proteinExistence type="predicted"/>
<gene>
    <name evidence="2" type="ORF">SAMN05421508_102500</name>
</gene>
<evidence type="ECO:0000313" key="3">
    <source>
        <dbReference type="Proteomes" id="UP000219621"/>
    </source>
</evidence>
<dbReference type="Pfam" id="PF01370">
    <property type="entry name" value="Epimerase"/>
    <property type="match status" value="1"/>
</dbReference>
<dbReference type="InterPro" id="IPR051207">
    <property type="entry name" value="ComplexI_NDUFA9_subunit"/>
</dbReference>
<dbReference type="PANTHER" id="PTHR12126:SF11">
    <property type="entry name" value="NADH DEHYDROGENASE [UBIQUINONE] 1 ALPHA SUBCOMPLEX SUBUNIT 9, MITOCHONDRIAL"/>
    <property type="match status" value="1"/>
</dbReference>
<dbReference type="AlphaFoldDB" id="A0A286GBD7"/>
<dbReference type="Proteomes" id="UP000219621">
    <property type="component" value="Unassembled WGS sequence"/>
</dbReference>
<organism evidence="2 3">
    <name type="scientific">Caenispirillum bisanense</name>
    <dbReference type="NCBI Taxonomy" id="414052"/>
    <lineage>
        <taxon>Bacteria</taxon>
        <taxon>Pseudomonadati</taxon>
        <taxon>Pseudomonadota</taxon>
        <taxon>Alphaproteobacteria</taxon>
        <taxon>Rhodospirillales</taxon>
        <taxon>Novispirillaceae</taxon>
        <taxon>Caenispirillum</taxon>
    </lineage>
</organism>
<name>A0A286GBD7_9PROT</name>
<dbReference type="EMBL" id="OCNJ01000002">
    <property type="protein sequence ID" value="SOD92566.1"/>
    <property type="molecule type" value="Genomic_DNA"/>
</dbReference>
<dbReference type="CDD" id="cd05271">
    <property type="entry name" value="NDUFA9_like_SDR_a"/>
    <property type="match status" value="1"/>
</dbReference>